<comment type="caution">
    <text evidence="1">The sequence shown here is derived from an EMBL/GenBank/DDBJ whole genome shotgun (WGS) entry which is preliminary data.</text>
</comment>
<name>A0ABT1D2A7_9PROT</name>
<dbReference type="SUPFAM" id="SSF117987">
    <property type="entry name" value="CRISPR-associated protein"/>
    <property type="match status" value="1"/>
</dbReference>
<accession>A0ABT1D2A7</accession>
<proteinExistence type="predicted"/>
<organism evidence="1 2">
    <name type="scientific">Siccirubricoccus soli</name>
    <dbReference type="NCBI Taxonomy" id="2899147"/>
    <lineage>
        <taxon>Bacteria</taxon>
        <taxon>Pseudomonadati</taxon>
        <taxon>Pseudomonadota</taxon>
        <taxon>Alphaproteobacteria</taxon>
        <taxon>Acetobacterales</taxon>
        <taxon>Roseomonadaceae</taxon>
        <taxon>Siccirubricoccus</taxon>
    </lineage>
</organism>
<protein>
    <submittedName>
        <fullName evidence="1">Type I-E CRISPR-associated protein Cas6/Cse3/CasE</fullName>
    </submittedName>
</protein>
<gene>
    <name evidence="1" type="primary">cas6e</name>
    <name evidence="1" type="ORF">JYK14_07615</name>
</gene>
<dbReference type="InterPro" id="IPR010179">
    <property type="entry name" value="CRISPR-assoc_prot_Cse3"/>
</dbReference>
<dbReference type="EMBL" id="JAFIRR010000043">
    <property type="protein sequence ID" value="MCO6416037.1"/>
    <property type="molecule type" value="Genomic_DNA"/>
</dbReference>
<dbReference type="SMART" id="SM01101">
    <property type="entry name" value="CRISPR_assoc"/>
    <property type="match status" value="1"/>
</dbReference>
<dbReference type="Proteomes" id="UP001523392">
    <property type="component" value="Unassembled WGS sequence"/>
</dbReference>
<evidence type="ECO:0000313" key="2">
    <source>
        <dbReference type="Proteomes" id="UP001523392"/>
    </source>
</evidence>
<dbReference type="Gene3D" id="3.30.70.1210">
    <property type="entry name" value="Crispr-associated protein, domain 2"/>
    <property type="match status" value="1"/>
</dbReference>
<dbReference type="RefSeq" id="WP_252952645.1">
    <property type="nucleotide sequence ID" value="NZ_JAFIRR010000043.1"/>
</dbReference>
<sequence>MPLTMLQAEPDVARIFRWAQGHGLMPRQGEGDVGYALHALLCAVFGNLAPKPFLLQRDARRPPKLLAYSQQDETTLRLQAASFAEPAALAALGGLDRLAAKRMPDRFPAGHRLGFSVHLRPTVRQDRDGDRRKVREVDAFLAAIDGLPPEAGPSRGEVYRDWLARRLAPGATLEQVTLDAFQLVEAQRRDATRALRLRRATPEASFSGILRVTEPEAFAELLARGVGRHRAFGFGMLLLRPVR</sequence>
<reference evidence="1 2" key="1">
    <citation type="submission" date="2021-12" db="EMBL/GenBank/DDBJ databases">
        <title>Siccirubricoccus leaddurans sp. nov., a high concentration Zn2+ tolerance bacterium.</title>
        <authorList>
            <person name="Cao Y."/>
        </authorList>
    </citation>
    <scope>NUCLEOTIDE SEQUENCE [LARGE SCALE GENOMIC DNA]</scope>
    <source>
        <strain evidence="1 2">KC 17139</strain>
    </source>
</reference>
<keyword evidence="2" id="KW-1185">Reference proteome</keyword>
<dbReference type="NCBIfam" id="TIGR01907">
    <property type="entry name" value="casE_Cse3"/>
    <property type="match status" value="1"/>
</dbReference>
<dbReference type="Pfam" id="PF08798">
    <property type="entry name" value="CRISPR_assoc"/>
    <property type="match status" value="1"/>
</dbReference>
<evidence type="ECO:0000313" key="1">
    <source>
        <dbReference type="EMBL" id="MCO6416037.1"/>
    </source>
</evidence>